<keyword evidence="2" id="KW-1185">Reference proteome</keyword>
<dbReference type="EnsemblPlants" id="evm.model.ctgX120.1">
    <property type="protein sequence ID" value="cds.evm.model.ctgX120.1"/>
    <property type="gene ID" value="evm.TU.ctgX120.1"/>
</dbReference>
<evidence type="ECO:0000313" key="2">
    <source>
        <dbReference type="Proteomes" id="UP000596661"/>
    </source>
</evidence>
<protein>
    <submittedName>
        <fullName evidence="1">Uncharacterized protein</fullName>
    </submittedName>
</protein>
<proteinExistence type="predicted"/>
<reference evidence="1" key="1">
    <citation type="submission" date="2021-03" db="UniProtKB">
        <authorList>
            <consortium name="EnsemblPlants"/>
        </authorList>
    </citation>
    <scope>IDENTIFICATION</scope>
</reference>
<dbReference type="Gramene" id="evm.model.ctgX120.1">
    <property type="protein sequence ID" value="cds.evm.model.ctgX120.1"/>
    <property type="gene ID" value="evm.TU.ctgX120.1"/>
</dbReference>
<accession>A0A803QRK0</accession>
<dbReference type="Proteomes" id="UP000596661">
    <property type="component" value="Unassembled WGS sequence"/>
</dbReference>
<evidence type="ECO:0000313" key="1">
    <source>
        <dbReference type="EnsemblPlants" id="cds.evm.model.ctgX120.1"/>
    </source>
</evidence>
<organism evidence="1 2">
    <name type="scientific">Cannabis sativa</name>
    <name type="common">Hemp</name>
    <name type="synonym">Marijuana</name>
    <dbReference type="NCBI Taxonomy" id="3483"/>
    <lineage>
        <taxon>Eukaryota</taxon>
        <taxon>Viridiplantae</taxon>
        <taxon>Streptophyta</taxon>
        <taxon>Embryophyta</taxon>
        <taxon>Tracheophyta</taxon>
        <taxon>Spermatophyta</taxon>
        <taxon>Magnoliopsida</taxon>
        <taxon>eudicotyledons</taxon>
        <taxon>Gunneridae</taxon>
        <taxon>Pentapetalae</taxon>
        <taxon>rosids</taxon>
        <taxon>fabids</taxon>
        <taxon>Rosales</taxon>
        <taxon>Cannabaceae</taxon>
        <taxon>Cannabis</taxon>
    </lineage>
</organism>
<dbReference type="AlphaFoldDB" id="A0A803QRK0"/>
<sequence>AALLLWLRVFPHLAINSGRYHQLGTKRRFHSKLPTKAVKNFLKRDNLFKGAILPNIWRSNHALHGFGSRSRSARMESKCIAPAYMRTPIAGKHFKEFCHDIFLLEARSCSSFDNHECKNIERLTQDLFIFELVSAATGTMWSFSATLFPMIKISPEAQGREYYYLVFAWVRTQYYDAMESAHGPSASDWFVMSEVKIDFK</sequence>
<name>A0A803QRK0_CANSA</name>